<keyword evidence="2" id="KW-1185">Reference proteome</keyword>
<organism evidence="1 2">
    <name type="scientific">Chlorocebus sabaeus</name>
    <name type="common">Green monkey</name>
    <name type="synonym">Simia sabaea</name>
    <dbReference type="NCBI Taxonomy" id="60711"/>
    <lineage>
        <taxon>Eukaryota</taxon>
        <taxon>Metazoa</taxon>
        <taxon>Chordata</taxon>
        <taxon>Craniata</taxon>
        <taxon>Vertebrata</taxon>
        <taxon>Euteleostomi</taxon>
        <taxon>Mammalia</taxon>
        <taxon>Eutheria</taxon>
        <taxon>Euarchontoglires</taxon>
        <taxon>Primates</taxon>
        <taxon>Haplorrhini</taxon>
        <taxon>Catarrhini</taxon>
        <taxon>Cercopithecidae</taxon>
        <taxon>Cercopithecinae</taxon>
        <taxon>Chlorocebus</taxon>
    </lineage>
</organism>
<dbReference type="Ensembl" id="ENSCSAT00000013863.1">
    <property type="protein sequence ID" value="ENSCSAP00000011847.1"/>
    <property type="gene ID" value="ENSCSAG00000015770.1"/>
</dbReference>
<protein>
    <submittedName>
        <fullName evidence="1">Uncharacterized protein</fullName>
    </submittedName>
</protein>
<dbReference type="Proteomes" id="UP000029965">
    <property type="component" value="Chromosome 21"/>
</dbReference>
<dbReference type="AlphaFoldDB" id="A0A0D9RTA8"/>
<reference evidence="1 2" key="1">
    <citation type="submission" date="2014-03" db="EMBL/GenBank/DDBJ databases">
        <authorList>
            <person name="Warren W."/>
            <person name="Wilson R.K."/>
        </authorList>
    </citation>
    <scope>NUCLEOTIDE SEQUENCE</scope>
</reference>
<proteinExistence type="predicted"/>
<sequence length="100" mass="11929">FQTLLLGTEQNFEDALILSSHEGSVKEQVTKWWPETERTNELSYRDLLALLPLFTTRRQSLLIFKKLLFDLESQPRNHGCMIFDLDFEDSFYKEKSEQWP</sequence>
<accession>A0A0D9RTA8</accession>
<dbReference type="Bgee" id="ENSCSAG00000015770">
    <property type="expression patterns" value="Expressed in liver and 1 other cell type or tissue"/>
</dbReference>
<reference evidence="1" key="2">
    <citation type="submission" date="2025-08" db="UniProtKB">
        <authorList>
            <consortium name="Ensembl"/>
        </authorList>
    </citation>
    <scope>IDENTIFICATION</scope>
</reference>
<evidence type="ECO:0000313" key="2">
    <source>
        <dbReference type="Proteomes" id="UP000029965"/>
    </source>
</evidence>
<evidence type="ECO:0000313" key="1">
    <source>
        <dbReference type="Ensembl" id="ENSCSAP00000011847.1"/>
    </source>
</evidence>
<dbReference type="EMBL" id="AQIB01018101">
    <property type="status" value="NOT_ANNOTATED_CDS"/>
    <property type="molecule type" value="Genomic_DNA"/>
</dbReference>
<reference evidence="1" key="3">
    <citation type="submission" date="2025-09" db="UniProtKB">
        <authorList>
            <consortium name="Ensembl"/>
        </authorList>
    </citation>
    <scope>IDENTIFICATION</scope>
</reference>
<name>A0A0D9RTA8_CHLSB</name>